<dbReference type="AlphaFoldDB" id="A0A5C6UTY8"/>
<proteinExistence type="predicted"/>
<protein>
    <submittedName>
        <fullName evidence="1">Uncharacterized protein</fullName>
    </submittedName>
</protein>
<comment type="caution">
    <text evidence="1">The sequence shown here is derived from an EMBL/GenBank/DDBJ whole genome shotgun (WGS) entry which is preliminary data.</text>
</comment>
<dbReference type="RefSeq" id="WP_147015332.1">
    <property type="nucleotide sequence ID" value="NZ_VORB01000011.1"/>
</dbReference>
<dbReference type="EMBL" id="VORB01000011">
    <property type="protein sequence ID" value="TXC76094.1"/>
    <property type="molecule type" value="Genomic_DNA"/>
</dbReference>
<keyword evidence="2" id="KW-1185">Reference proteome</keyword>
<evidence type="ECO:0000313" key="1">
    <source>
        <dbReference type="EMBL" id="TXC76094.1"/>
    </source>
</evidence>
<accession>A0A5C6UTY8</accession>
<name>A0A5C6UTY8_9FLAO</name>
<gene>
    <name evidence="1" type="ORF">FRX97_11315</name>
</gene>
<sequence>MKKVLFFVSTVFAFQACKKVDLERSTVSNSLQSVNYGVVHNEYMDNLLNFQADTTITSFSDKKDYVIDFHTSYSSQSSLSASDQNDVNSSLNDSKDYLDLQKFIDQAVYGEGSFTNNYSGSYFKLYSELLTDSKISTLLATKMIEIGKLAKQNLDGTLPDDALYNSLKLMQEEVKITGITIDQGELAYLQSVLDIGVSSYEWWSVNSSEISNHYKVAPWIIADLIGAGFSGGIALLVQPDGDINWKAVLAAGLGGAIASSTGGALRIARYLFG</sequence>
<evidence type="ECO:0000313" key="2">
    <source>
        <dbReference type="Proteomes" id="UP000321168"/>
    </source>
</evidence>
<dbReference type="PROSITE" id="PS51257">
    <property type="entry name" value="PROKAR_LIPOPROTEIN"/>
    <property type="match status" value="1"/>
</dbReference>
<dbReference type="Proteomes" id="UP000321168">
    <property type="component" value="Unassembled WGS sequence"/>
</dbReference>
<reference evidence="1 2" key="1">
    <citation type="submission" date="2019-08" db="EMBL/GenBank/DDBJ databases">
        <title>Genome of Luteibaculum oceani JCM 18817.</title>
        <authorList>
            <person name="Bowman J.P."/>
        </authorList>
    </citation>
    <scope>NUCLEOTIDE SEQUENCE [LARGE SCALE GENOMIC DNA]</scope>
    <source>
        <strain evidence="1 2">JCM 18817</strain>
    </source>
</reference>
<organism evidence="1 2">
    <name type="scientific">Luteibaculum oceani</name>
    <dbReference type="NCBI Taxonomy" id="1294296"/>
    <lineage>
        <taxon>Bacteria</taxon>
        <taxon>Pseudomonadati</taxon>
        <taxon>Bacteroidota</taxon>
        <taxon>Flavobacteriia</taxon>
        <taxon>Flavobacteriales</taxon>
        <taxon>Luteibaculaceae</taxon>
        <taxon>Luteibaculum</taxon>
    </lineage>
</organism>